<organism evidence="1 2">
    <name type="scientific">Pygocentrus nattereri</name>
    <name type="common">Red-bellied piranha</name>
    <dbReference type="NCBI Taxonomy" id="42514"/>
    <lineage>
        <taxon>Eukaryota</taxon>
        <taxon>Metazoa</taxon>
        <taxon>Chordata</taxon>
        <taxon>Craniata</taxon>
        <taxon>Vertebrata</taxon>
        <taxon>Euteleostomi</taxon>
        <taxon>Actinopterygii</taxon>
        <taxon>Neopterygii</taxon>
        <taxon>Teleostei</taxon>
        <taxon>Ostariophysi</taxon>
        <taxon>Characiformes</taxon>
        <taxon>Characoidei</taxon>
        <taxon>Pygocentrus</taxon>
    </lineage>
</organism>
<dbReference type="Proteomes" id="UP001501920">
    <property type="component" value="Chromosome 11"/>
</dbReference>
<evidence type="ECO:0000313" key="2">
    <source>
        <dbReference type="Proteomes" id="UP001501920"/>
    </source>
</evidence>
<accession>A0A3B4BML1</accession>
<reference evidence="1 2" key="1">
    <citation type="submission" date="2020-10" db="EMBL/GenBank/DDBJ databases">
        <title>Pygocentrus nattereri (red-bellied piranha) genome, fPygNat1, primary haplotype.</title>
        <authorList>
            <person name="Myers G."/>
            <person name="Meyer A."/>
            <person name="Karagic N."/>
            <person name="Pippel M."/>
            <person name="Winkler S."/>
            <person name="Tracey A."/>
            <person name="Wood J."/>
            <person name="Formenti G."/>
            <person name="Howe K."/>
            <person name="Fedrigo O."/>
            <person name="Jarvis E.D."/>
        </authorList>
    </citation>
    <scope>NUCLEOTIDE SEQUENCE [LARGE SCALE GENOMIC DNA]</scope>
</reference>
<sequence length="345" mass="38550">MEAVLENLGSTLELLAVSQMDFVSKWDAQTADRAFQWAAYCEHVYTRFHSNPSVRAVLEECLRLTNERLCEALPGHRPLSLSDLSQCRHRLLICLLRNPLTPYSVIKSLFDKSLLFEGDGDMKQGRETDMDLAGLIGCKSACKILGSFPLNPKGTPDSAAVTQTHVQGLMLLQRIHALQRLPGNDSYNKALLDAVLQDSGGLGHFSDVITASLLMKDSSSEHTAAQDFLLDWLQGDEGLLHSVCHSLSVEQCAKLSQQWPKFRLLYWGILKKWASSLEYDVAAGVWIQPCDSAVSFKTLVDHFMSLWSSPLKEETKKELVVLKKEEGDFDVQGLSVWTDLLIQLK</sequence>
<evidence type="ECO:0008006" key="3">
    <source>
        <dbReference type="Google" id="ProtNLM"/>
    </source>
</evidence>
<dbReference type="Gene3D" id="1.25.40.490">
    <property type="match status" value="1"/>
</dbReference>
<dbReference type="Pfam" id="PF11107">
    <property type="entry name" value="FANCF"/>
    <property type="match status" value="1"/>
</dbReference>
<evidence type="ECO:0000313" key="1">
    <source>
        <dbReference type="Ensembl" id="ENSPNAP00000000808.1"/>
    </source>
</evidence>
<dbReference type="GO" id="GO:0036297">
    <property type="term" value="P:interstrand cross-link repair"/>
    <property type="evidence" value="ECO:0007669"/>
    <property type="project" value="InterPro"/>
</dbReference>
<protein>
    <recommendedName>
        <fullName evidence="3">FA complementation group F</fullName>
    </recommendedName>
</protein>
<dbReference type="InterPro" id="IPR038505">
    <property type="entry name" value="FANCF_C_sf"/>
</dbReference>
<reference evidence="1" key="2">
    <citation type="submission" date="2025-08" db="UniProtKB">
        <authorList>
            <consortium name="Ensembl"/>
        </authorList>
    </citation>
    <scope>IDENTIFICATION</scope>
</reference>
<dbReference type="OMA" id="LQWARYL"/>
<dbReference type="PANTHER" id="PTHR14449:SF2">
    <property type="entry name" value="FANCONI ANEMIA GROUP F PROTEIN"/>
    <property type="match status" value="1"/>
</dbReference>
<dbReference type="GO" id="GO:0043240">
    <property type="term" value="C:Fanconi anaemia nuclear complex"/>
    <property type="evidence" value="ECO:0007669"/>
    <property type="project" value="InterPro"/>
</dbReference>
<reference evidence="1" key="3">
    <citation type="submission" date="2025-09" db="UniProtKB">
        <authorList>
            <consortium name="Ensembl"/>
        </authorList>
    </citation>
    <scope>IDENTIFICATION</scope>
</reference>
<name>A0A3B4BML1_PYGNA</name>
<keyword evidence="2" id="KW-1185">Reference proteome</keyword>
<dbReference type="GeneID" id="108442694"/>
<dbReference type="AlphaFoldDB" id="A0A3B4BML1"/>
<dbReference type="CTD" id="2188"/>
<gene>
    <name evidence="1" type="primary">FANCF</name>
</gene>
<proteinExistence type="predicted"/>
<dbReference type="InterPro" id="IPR035428">
    <property type="entry name" value="FANCF"/>
</dbReference>
<dbReference type="Ensembl" id="ENSPNAT00000013239.2">
    <property type="protein sequence ID" value="ENSPNAP00000000808.1"/>
    <property type="gene ID" value="ENSPNAG00000000434.2"/>
</dbReference>
<dbReference type="GeneTree" id="ENSGT00390000005623"/>
<dbReference type="STRING" id="42514.ENSPNAP00000000808"/>
<dbReference type="PANTHER" id="PTHR14449">
    <property type="entry name" value="FANCONI ANEMIA GROUP F PROTEIN FANCF"/>
    <property type="match status" value="1"/>
</dbReference>
<dbReference type="RefSeq" id="XP_017578351.1">
    <property type="nucleotide sequence ID" value="XM_017722862.1"/>
</dbReference>
<dbReference type="OrthoDB" id="6429998at2759"/>